<feature type="compositionally biased region" description="Low complexity" evidence="1">
    <location>
        <begin position="182"/>
        <end position="207"/>
    </location>
</feature>
<accession>A0A9W4XFL8</accession>
<feature type="chain" id="PRO_5040965885" description="Cupredoxin" evidence="2">
    <location>
        <begin position="21"/>
        <end position="228"/>
    </location>
</feature>
<protein>
    <recommendedName>
        <fullName evidence="5">Cupredoxin</fullName>
    </recommendedName>
</protein>
<gene>
    <name evidence="3" type="ORF">PDIGIT_LOCUS2958</name>
</gene>
<dbReference type="CDD" id="cd00920">
    <property type="entry name" value="Cupredoxin"/>
    <property type="match status" value="1"/>
</dbReference>
<dbReference type="InterPro" id="IPR008972">
    <property type="entry name" value="Cupredoxin"/>
</dbReference>
<dbReference type="OrthoDB" id="2331100at2759"/>
<keyword evidence="4" id="KW-1185">Reference proteome</keyword>
<comment type="caution">
    <text evidence="3">The sequence shown here is derived from an EMBL/GenBank/DDBJ whole genome shotgun (WGS) entry which is preliminary data.</text>
</comment>
<dbReference type="Gene3D" id="2.60.40.420">
    <property type="entry name" value="Cupredoxins - blue copper proteins"/>
    <property type="match status" value="1"/>
</dbReference>
<keyword evidence="2" id="KW-0732">Signal</keyword>
<dbReference type="InterPro" id="IPR052953">
    <property type="entry name" value="Ser-rich/MCO-related"/>
</dbReference>
<dbReference type="PANTHER" id="PTHR34883:SF15">
    <property type="entry name" value="EXTRACELLULAR SERINE-RICH PROTEIN"/>
    <property type="match status" value="1"/>
</dbReference>
<feature type="region of interest" description="Disordered" evidence="1">
    <location>
        <begin position="167"/>
        <end position="207"/>
    </location>
</feature>
<feature type="signal peptide" evidence="2">
    <location>
        <begin position="1"/>
        <end position="20"/>
    </location>
</feature>
<evidence type="ECO:0000256" key="2">
    <source>
        <dbReference type="SAM" id="SignalP"/>
    </source>
</evidence>
<name>A0A9W4XFL8_9PLEO</name>
<evidence type="ECO:0000313" key="4">
    <source>
        <dbReference type="Proteomes" id="UP001152607"/>
    </source>
</evidence>
<evidence type="ECO:0000256" key="1">
    <source>
        <dbReference type="SAM" id="MobiDB-lite"/>
    </source>
</evidence>
<dbReference type="SUPFAM" id="SSF49503">
    <property type="entry name" value="Cupredoxins"/>
    <property type="match status" value="1"/>
</dbReference>
<dbReference type="PANTHER" id="PTHR34883">
    <property type="entry name" value="SERINE-RICH PROTEIN, PUTATIVE-RELATED-RELATED"/>
    <property type="match status" value="1"/>
</dbReference>
<proteinExistence type="predicted"/>
<organism evidence="3 4">
    <name type="scientific">Periconia digitata</name>
    <dbReference type="NCBI Taxonomy" id="1303443"/>
    <lineage>
        <taxon>Eukaryota</taxon>
        <taxon>Fungi</taxon>
        <taxon>Dikarya</taxon>
        <taxon>Ascomycota</taxon>
        <taxon>Pezizomycotina</taxon>
        <taxon>Dothideomycetes</taxon>
        <taxon>Pleosporomycetidae</taxon>
        <taxon>Pleosporales</taxon>
        <taxon>Massarineae</taxon>
        <taxon>Periconiaceae</taxon>
        <taxon>Periconia</taxon>
    </lineage>
</organism>
<dbReference type="AlphaFoldDB" id="A0A9W4XFL8"/>
<dbReference type="EMBL" id="CAOQHR010000002">
    <property type="protein sequence ID" value="CAI6304278.1"/>
    <property type="molecule type" value="Genomic_DNA"/>
</dbReference>
<reference evidence="3" key="1">
    <citation type="submission" date="2023-01" db="EMBL/GenBank/DDBJ databases">
        <authorList>
            <person name="Van Ghelder C."/>
            <person name="Rancurel C."/>
        </authorList>
    </citation>
    <scope>NUCLEOTIDE SEQUENCE</scope>
    <source>
        <strain evidence="3">CNCM I-4278</strain>
    </source>
</reference>
<dbReference type="Proteomes" id="UP001152607">
    <property type="component" value="Unassembled WGS sequence"/>
</dbReference>
<evidence type="ECO:0008006" key="5">
    <source>
        <dbReference type="Google" id="ProtNLM"/>
    </source>
</evidence>
<sequence length="228" mass="22459">MVSSTLIVAAMGAALPVAFATPSYPVANGTTPSGPTSTGGSKPALQTVAVGQNGLKFTPDTITAKVGEQIVFEFFPKNHAVVQANFDSPCKPKDGGIFSGFVPVPEGRANKTFVVTVQDDKPMWLYCPQNAPMPHCPQGMVAVINPPASGPNTLDAFKAAAAATNGTNATAPSGGPTGGEVSTPGAAPGTPGAPGSPSSSPAPSLGSATSATISGFLGLAALSAAILL</sequence>
<evidence type="ECO:0000313" key="3">
    <source>
        <dbReference type="EMBL" id="CAI6304278.1"/>
    </source>
</evidence>